<dbReference type="InterPro" id="IPR027417">
    <property type="entry name" value="P-loop_NTPase"/>
</dbReference>
<proteinExistence type="predicted"/>
<organism evidence="1">
    <name type="scientific">uncultured Caudovirales phage</name>
    <dbReference type="NCBI Taxonomy" id="2100421"/>
    <lineage>
        <taxon>Viruses</taxon>
        <taxon>Duplodnaviria</taxon>
        <taxon>Heunggongvirae</taxon>
        <taxon>Uroviricota</taxon>
        <taxon>Caudoviricetes</taxon>
        <taxon>Peduoviridae</taxon>
        <taxon>Maltschvirus</taxon>
        <taxon>Maltschvirus maltsch</taxon>
    </lineage>
</organism>
<reference evidence="1" key="1">
    <citation type="submission" date="2020-04" db="EMBL/GenBank/DDBJ databases">
        <authorList>
            <person name="Chiriac C."/>
            <person name="Salcher M."/>
            <person name="Ghai R."/>
            <person name="Kavagutti S V."/>
        </authorList>
    </citation>
    <scope>NUCLEOTIDE SEQUENCE</scope>
</reference>
<accession>A0A6J5MCI3</accession>
<gene>
    <name evidence="1" type="ORF">UFOVP416_7</name>
</gene>
<sequence>MAINVKTTGSLAANGVKVLVYGQAGAGKTSLIKTLPSPIVLSAEGGLLSIQDADLPFIEIASMTDLQEAYKWLTEADEAKAFKSVALDSISEIAEVVLNTEKKATKDPRQAYGAMQEQMADIIRAFRDLPGRHVYMSAKLEKTQDEMGRVLYAPSMPGNKTGQALPYFFDEVLALRVEKDGDGNTQRALMCDSDGLWLAKDRSGKLDIWEAPDLGAVFSKIGGKA</sequence>
<evidence type="ECO:0000313" key="1">
    <source>
        <dbReference type="EMBL" id="CAB4141499.1"/>
    </source>
</evidence>
<name>A0A6J5MCI3_9CAUD</name>
<dbReference type="EMBL" id="LR796392">
    <property type="protein sequence ID" value="CAB4141499.1"/>
    <property type="molecule type" value="Genomic_DNA"/>
</dbReference>
<protein>
    <submittedName>
        <fullName evidence="1">Phage_P_loop, phage nucleotide-binding protein</fullName>
    </submittedName>
</protein>
<dbReference type="Pfam" id="PF13479">
    <property type="entry name" value="AAA_24"/>
    <property type="match status" value="1"/>
</dbReference>
<dbReference type="SUPFAM" id="SSF52540">
    <property type="entry name" value="P-loop containing nucleoside triphosphate hydrolases"/>
    <property type="match status" value="1"/>
</dbReference>